<reference evidence="1 2" key="1">
    <citation type="journal article" date="2019" name="G3 (Bethesda)">
        <title>Sequencing of a Wild Apple (Malus baccata) Genome Unravels the Differences Between Cultivated and Wild Apple Species Regarding Disease Resistance and Cold Tolerance.</title>
        <authorList>
            <person name="Chen X."/>
        </authorList>
    </citation>
    <scope>NUCLEOTIDE SEQUENCE [LARGE SCALE GENOMIC DNA]</scope>
    <source>
        <strain evidence="2">cv. Shandingzi</strain>
        <tissue evidence="1">Leaves</tissue>
    </source>
</reference>
<accession>A0A540MBQ5</accession>
<gene>
    <name evidence="1" type="ORF">C1H46_018235</name>
</gene>
<dbReference type="PANTHER" id="PTHR31860">
    <property type="entry name" value="HEAT-INDUCIBLE TRANSCRIPTION REPRESSOR (DUF639)-RELATED"/>
    <property type="match status" value="1"/>
</dbReference>
<comment type="caution">
    <text evidence="1">The sequence shown here is derived from an EMBL/GenBank/DDBJ whole genome shotgun (WGS) entry which is preliminary data.</text>
</comment>
<dbReference type="Proteomes" id="UP000315295">
    <property type="component" value="Unassembled WGS sequence"/>
</dbReference>
<name>A0A540MBQ5_MALBA</name>
<keyword evidence="2" id="KW-1185">Reference proteome</keyword>
<sequence length="169" mass="19177">MSTMRLKHLSSIANDVVQKCALKLDTPVDKLVEEFETIWKTDETASVGAATISSNNNNNSNSYGRKFVEFCSAKVMQSCDMCKTIEEKIANGSFSRFTFDMMLAWEMPTSADEESFTVINYVRNLIVSVDTNGDLAKPHDDVEVKFWYRRIYHSWKSNLKTPKLSHIGG</sequence>
<dbReference type="EMBL" id="VIEB01000298">
    <property type="protein sequence ID" value="TQD96170.1"/>
    <property type="molecule type" value="Genomic_DNA"/>
</dbReference>
<evidence type="ECO:0000313" key="2">
    <source>
        <dbReference type="Proteomes" id="UP000315295"/>
    </source>
</evidence>
<proteinExistence type="predicted"/>
<organism evidence="1 2">
    <name type="scientific">Malus baccata</name>
    <name type="common">Siberian crab apple</name>
    <name type="synonym">Pyrus baccata</name>
    <dbReference type="NCBI Taxonomy" id="106549"/>
    <lineage>
        <taxon>Eukaryota</taxon>
        <taxon>Viridiplantae</taxon>
        <taxon>Streptophyta</taxon>
        <taxon>Embryophyta</taxon>
        <taxon>Tracheophyta</taxon>
        <taxon>Spermatophyta</taxon>
        <taxon>Magnoliopsida</taxon>
        <taxon>eudicotyledons</taxon>
        <taxon>Gunneridae</taxon>
        <taxon>Pentapetalae</taxon>
        <taxon>rosids</taxon>
        <taxon>fabids</taxon>
        <taxon>Rosales</taxon>
        <taxon>Rosaceae</taxon>
        <taxon>Amygdaloideae</taxon>
        <taxon>Maleae</taxon>
        <taxon>Malus</taxon>
    </lineage>
</organism>
<protein>
    <submittedName>
        <fullName evidence="1">Uncharacterized protein</fullName>
    </submittedName>
</protein>
<dbReference type="STRING" id="106549.A0A540MBQ5"/>
<dbReference type="PANTHER" id="PTHR31860:SF5">
    <property type="entry name" value="ARGH (DUF639)"/>
    <property type="match status" value="1"/>
</dbReference>
<evidence type="ECO:0000313" key="1">
    <source>
        <dbReference type="EMBL" id="TQD96170.1"/>
    </source>
</evidence>
<dbReference type="AlphaFoldDB" id="A0A540MBQ5"/>